<dbReference type="EMBL" id="JACHIJ010000005">
    <property type="protein sequence ID" value="MBB5053539.1"/>
    <property type="molecule type" value="Genomic_DNA"/>
</dbReference>
<evidence type="ECO:0008006" key="4">
    <source>
        <dbReference type="Google" id="ProtNLM"/>
    </source>
</evidence>
<protein>
    <recommendedName>
        <fullName evidence="4">DUF2946 domain-containing protein</fullName>
    </recommendedName>
</protein>
<dbReference type="AlphaFoldDB" id="A0A840MZ29"/>
<dbReference type="Proteomes" id="UP000521227">
    <property type="component" value="Unassembled WGS sequence"/>
</dbReference>
<evidence type="ECO:0000256" key="1">
    <source>
        <dbReference type="SAM" id="Phobius"/>
    </source>
</evidence>
<comment type="caution">
    <text evidence="2">The sequence shown here is derived from an EMBL/GenBank/DDBJ whole genome shotgun (WGS) entry which is preliminary data.</text>
</comment>
<keyword evidence="1" id="KW-1133">Transmembrane helix</keyword>
<evidence type="ECO:0000313" key="3">
    <source>
        <dbReference type="Proteomes" id="UP000521227"/>
    </source>
</evidence>
<feature type="transmembrane region" description="Helical" evidence="1">
    <location>
        <begin position="20"/>
        <end position="39"/>
    </location>
</feature>
<keyword evidence="1" id="KW-0472">Membrane</keyword>
<accession>A0A840MZ29</accession>
<organism evidence="2 3">
    <name type="scientific">Afipia massiliensis</name>
    <dbReference type="NCBI Taxonomy" id="211460"/>
    <lineage>
        <taxon>Bacteria</taxon>
        <taxon>Pseudomonadati</taxon>
        <taxon>Pseudomonadota</taxon>
        <taxon>Alphaproteobacteria</taxon>
        <taxon>Hyphomicrobiales</taxon>
        <taxon>Nitrobacteraceae</taxon>
        <taxon>Afipia</taxon>
    </lineage>
</organism>
<keyword evidence="1" id="KW-0812">Transmembrane</keyword>
<dbReference type="RefSeq" id="WP_184087179.1">
    <property type="nucleotide sequence ID" value="NZ_JACHIJ010000005.1"/>
</dbReference>
<proteinExistence type="predicted"/>
<reference evidence="2 3" key="1">
    <citation type="submission" date="2020-08" db="EMBL/GenBank/DDBJ databases">
        <title>Genomic Encyclopedia of Type Strains, Phase IV (KMG-IV): sequencing the most valuable type-strain genomes for metagenomic binning, comparative biology and taxonomic classification.</title>
        <authorList>
            <person name="Goeker M."/>
        </authorList>
    </citation>
    <scope>NUCLEOTIDE SEQUENCE [LARGE SCALE GENOMIC DNA]</scope>
    <source>
        <strain evidence="2 3">DSM 17498</strain>
    </source>
</reference>
<evidence type="ECO:0000313" key="2">
    <source>
        <dbReference type="EMBL" id="MBB5053539.1"/>
    </source>
</evidence>
<gene>
    <name evidence="2" type="ORF">HNQ36_003539</name>
</gene>
<sequence length="128" mass="13931">MEHRTSRNLSDQRALRVRPALVMFLAFVYLFVGLAHATAHVNETIAGFKVIPTTIALETSLATDGLDDGGSEKLSAGGEYCQVYVPILLPVLARVATPSAQLIDPQFGVPTLLVEDHRRLDKPPPKNI</sequence>
<name>A0A840MZ29_9BRAD</name>